<dbReference type="AlphaFoldDB" id="A0A6A6Q5J5"/>
<feature type="domain" description="Methylated-DNA-[protein]-cysteine S-methyltransferase DNA binding" evidence="2">
    <location>
        <begin position="11"/>
        <end position="82"/>
    </location>
</feature>
<dbReference type="InterPro" id="IPR036217">
    <property type="entry name" value="MethylDNA_cys_MeTrfase_DNAb"/>
</dbReference>
<evidence type="ECO:0000259" key="2">
    <source>
        <dbReference type="Pfam" id="PF01035"/>
    </source>
</evidence>
<keyword evidence="4" id="KW-1185">Reference proteome</keyword>
<name>A0A6A6Q5J5_9PEZI</name>
<keyword evidence="3" id="KW-0489">Methyltransferase</keyword>
<dbReference type="GO" id="GO:0008168">
    <property type="term" value="F:methyltransferase activity"/>
    <property type="evidence" value="ECO:0007669"/>
    <property type="project" value="UniProtKB-KW"/>
</dbReference>
<organism evidence="3 4">
    <name type="scientific">Neohortaea acidophila</name>
    <dbReference type="NCBI Taxonomy" id="245834"/>
    <lineage>
        <taxon>Eukaryota</taxon>
        <taxon>Fungi</taxon>
        <taxon>Dikarya</taxon>
        <taxon>Ascomycota</taxon>
        <taxon>Pezizomycotina</taxon>
        <taxon>Dothideomycetes</taxon>
        <taxon>Dothideomycetidae</taxon>
        <taxon>Mycosphaerellales</taxon>
        <taxon>Teratosphaeriaceae</taxon>
        <taxon>Neohortaea</taxon>
    </lineage>
</organism>
<dbReference type="GO" id="GO:0032259">
    <property type="term" value="P:methylation"/>
    <property type="evidence" value="ECO:0007669"/>
    <property type="project" value="UniProtKB-KW"/>
</dbReference>
<proteinExistence type="predicted"/>
<reference evidence="3" key="1">
    <citation type="journal article" date="2020" name="Stud. Mycol.">
        <title>101 Dothideomycetes genomes: a test case for predicting lifestyles and emergence of pathogens.</title>
        <authorList>
            <person name="Haridas S."/>
            <person name="Albert R."/>
            <person name="Binder M."/>
            <person name="Bloem J."/>
            <person name="Labutti K."/>
            <person name="Salamov A."/>
            <person name="Andreopoulos B."/>
            <person name="Baker S."/>
            <person name="Barry K."/>
            <person name="Bills G."/>
            <person name="Bluhm B."/>
            <person name="Cannon C."/>
            <person name="Castanera R."/>
            <person name="Culley D."/>
            <person name="Daum C."/>
            <person name="Ezra D."/>
            <person name="Gonzalez J."/>
            <person name="Henrissat B."/>
            <person name="Kuo A."/>
            <person name="Liang C."/>
            <person name="Lipzen A."/>
            <person name="Lutzoni F."/>
            <person name="Magnuson J."/>
            <person name="Mondo S."/>
            <person name="Nolan M."/>
            <person name="Ohm R."/>
            <person name="Pangilinan J."/>
            <person name="Park H.-J."/>
            <person name="Ramirez L."/>
            <person name="Alfaro M."/>
            <person name="Sun H."/>
            <person name="Tritt A."/>
            <person name="Yoshinaga Y."/>
            <person name="Zwiers L.-H."/>
            <person name="Turgeon B."/>
            <person name="Goodwin S."/>
            <person name="Spatafora J."/>
            <person name="Crous P."/>
            <person name="Grigoriev I."/>
        </authorList>
    </citation>
    <scope>NUCLEOTIDE SEQUENCE</scope>
    <source>
        <strain evidence="3">CBS 113389</strain>
    </source>
</reference>
<dbReference type="InterPro" id="IPR052520">
    <property type="entry name" value="ATL_DNA_repair"/>
</dbReference>
<dbReference type="Pfam" id="PF01035">
    <property type="entry name" value="DNA_binding_1"/>
    <property type="match status" value="1"/>
</dbReference>
<dbReference type="SUPFAM" id="SSF46767">
    <property type="entry name" value="Methylated DNA-protein cysteine methyltransferase, C-terminal domain"/>
    <property type="match status" value="1"/>
</dbReference>
<dbReference type="Proteomes" id="UP000799767">
    <property type="component" value="Unassembled WGS sequence"/>
</dbReference>
<protein>
    <submittedName>
        <fullName evidence="3">DNA binding methylated-DNA--cysteine S-methyltransferase</fullName>
    </submittedName>
</protein>
<evidence type="ECO:0000256" key="1">
    <source>
        <dbReference type="ARBA" id="ARBA00022763"/>
    </source>
</evidence>
<dbReference type="EMBL" id="MU001631">
    <property type="protein sequence ID" value="KAF2487660.1"/>
    <property type="molecule type" value="Genomic_DNA"/>
</dbReference>
<dbReference type="GeneID" id="54477401"/>
<dbReference type="InterPro" id="IPR036388">
    <property type="entry name" value="WH-like_DNA-bd_sf"/>
</dbReference>
<dbReference type="InterPro" id="IPR014048">
    <property type="entry name" value="MethylDNA_cys_MeTrfase_DNA-bd"/>
</dbReference>
<dbReference type="OrthoDB" id="2548197at2759"/>
<keyword evidence="3" id="KW-0808">Transferase</keyword>
<dbReference type="GO" id="GO:0006281">
    <property type="term" value="P:DNA repair"/>
    <property type="evidence" value="ECO:0007669"/>
    <property type="project" value="InterPro"/>
</dbReference>
<evidence type="ECO:0000313" key="3">
    <source>
        <dbReference type="EMBL" id="KAF2487660.1"/>
    </source>
</evidence>
<gene>
    <name evidence="3" type="ORF">BDY17DRAFT_320185</name>
</gene>
<keyword evidence="1" id="KW-0227">DNA damage</keyword>
<evidence type="ECO:0000313" key="4">
    <source>
        <dbReference type="Proteomes" id="UP000799767"/>
    </source>
</evidence>
<dbReference type="CDD" id="cd06445">
    <property type="entry name" value="ATase"/>
    <property type="match status" value="1"/>
</dbReference>
<dbReference type="PANTHER" id="PTHR42942:SF1">
    <property type="entry name" value="ALKYLTRANSFERASE-LIKE PROTEIN 1"/>
    <property type="match status" value="1"/>
</dbReference>
<dbReference type="PANTHER" id="PTHR42942">
    <property type="entry name" value="6-O-METHYLGUANINE DNA METHYLTRANSFERASE"/>
    <property type="match status" value="1"/>
</dbReference>
<sequence length="83" mass="9369">MARSDEAEMWYTAVYKAIQQIPPGRVTSYGHIASLLGYPERPRQVGVCLKYLPDTTDQPDARFNSSTVPWQRVINSKGTISPR</sequence>
<dbReference type="Gene3D" id="1.10.10.10">
    <property type="entry name" value="Winged helix-like DNA-binding domain superfamily/Winged helix DNA-binding domain"/>
    <property type="match status" value="1"/>
</dbReference>
<dbReference type="RefSeq" id="XP_033594229.1">
    <property type="nucleotide sequence ID" value="XM_033736399.1"/>
</dbReference>
<accession>A0A6A6Q5J5</accession>